<reference evidence="9" key="1">
    <citation type="journal article" date="2021" name="PeerJ">
        <title>Extensive microbial diversity within the chicken gut microbiome revealed by metagenomics and culture.</title>
        <authorList>
            <person name="Gilroy R."/>
            <person name="Ravi A."/>
            <person name="Getino M."/>
            <person name="Pursley I."/>
            <person name="Horton D.L."/>
            <person name="Alikhan N.F."/>
            <person name="Baker D."/>
            <person name="Gharbi K."/>
            <person name="Hall N."/>
            <person name="Watson M."/>
            <person name="Adriaenssens E.M."/>
            <person name="Foster-Nyarko E."/>
            <person name="Jarju S."/>
            <person name="Secka A."/>
            <person name="Antonio M."/>
            <person name="Oren A."/>
            <person name="Chaudhuri R.R."/>
            <person name="La Ragione R."/>
            <person name="Hildebrand F."/>
            <person name="Pallen M.J."/>
        </authorList>
    </citation>
    <scope>NUCLEOTIDE SEQUENCE</scope>
    <source>
        <strain evidence="9">CHK179-7159</strain>
    </source>
</reference>
<dbReference type="GO" id="GO:0008777">
    <property type="term" value="F:acetylornithine deacetylase activity"/>
    <property type="evidence" value="ECO:0007669"/>
    <property type="project" value="TreeGrafter"/>
</dbReference>
<dbReference type="Gene3D" id="3.40.630.10">
    <property type="entry name" value="Zn peptidases"/>
    <property type="match status" value="1"/>
</dbReference>
<evidence type="ECO:0000256" key="4">
    <source>
        <dbReference type="ARBA" id="ARBA00022723"/>
    </source>
</evidence>
<dbReference type="NCBIfam" id="TIGR01887">
    <property type="entry name" value="dipeptidaselike"/>
    <property type="match status" value="1"/>
</dbReference>
<evidence type="ECO:0000256" key="6">
    <source>
        <dbReference type="ARBA" id="ARBA00022833"/>
    </source>
</evidence>
<evidence type="ECO:0000256" key="2">
    <source>
        <dbReference type="ARBA" id="ARBA00006247"/>
    </source>
</evidence>
<comment type="cofactor">
    <cofactor evidence="1">
        <name>Zn(2+)</name>
        <dbReference type="ChEBI" id="CHEBI:29105"/>
    </cofactor>
</comment>
<accession>A0A9D2L0E6</accession>
<dbReference type="SUPFAM" id="SSF53187">
    <property type="entry name" value="Zn-dependent exopeptidases"/>
    <property type="match status" value="1"/>
</dbReference>
<comment type="caution">
    <text evidence="9">The sequence shown here is derived from an EMBL/GenBank/DDBJ whole genome shotgun (WGS) entry which is preliminary data.</text>
</comment>
<evidence type="ECO:0000256" key="1">
    <source>
        <dbReference type="ARBA" id="ARBA00001947"/>
    </source>
</evidence>
<evidence type="ECO:0000313" key="9">
    <source>
        <dbReference type="EMBL" id="HJA94557.1"/>
    </source>
</evidence>
<dbReference type="EMBL" id="DWYY01000182">
    <property type="protein sequence ID" value="HJA94557.1"/>
    <property type="molecule type" value="Genomic_DNA"/>
</dbReference>
<dbReference type="GO" id="GO:0008237">
    <property type="term" value="F:metallopeptidase activity"/>
    <property type="evidence" value="ECO:0007669"/>
    <property type="project" value="UniProtKB-KW"/>
</dbReference>
<dbReference type="InterPro" id="IPR010964">
    <property type="entry name" value="M20A_pepV-rel"/>
</dbReference>
<dbReference type="InterPro" id="IPR002933">
    <property type="entry name" value="Peptidase_M20"/>
</dbReference>
<keyword evidence="8" id="KW-0482">Metalloprotease</keyword>
<comment type="similarity">
    <text evidence="2">Belongs to the peptidase M20A family.</text>
</comment>
<dbReference type="PANTHER" id="PTHR43808:SF31">
    <property type="entry name" value="N-ACETYL-L-CITRULLINE DEACETYLASE"/>
    <property type="match status" value="1"/>
</dbReference>
<proteinExistence type="inferred from homology"/>
<dbReference type="GO" id="GO:0008270">
    <property type="term" value="F:zinc ion binding"/>
    <property type="evidence" value="ECO:0007669"/>
    <property type="project" value="InterPro"/>
</dbReference>
<dbReference type="GO" id="GO:0006508">
    <property type="term" value="P:proteolysis"/>
    <property type="evidence" value="ECO:0007669"/>
    <property type="project" value="UniProtKB-KW"/>
</dbReference>
<reference evidence="9" key="2">
    <citation type="submission" date="2021-04" db="EMBL/GenBank/DDBJ databases">
        <authorList>
            <person name="Gilroy R."/>
        </authorList>
    </citation>
    <scope>NUCLEOTIDE SEQUENCE</scope>
    <source>
        <strain evidence="9">CHK179-7159</strain>
    </source>
</reference>
<keyword evidence="3" id="KW-0645">Protease</keyword>
<gene>
    <name evidence="9" type="ORF">H9717_15835</name>
</gene>
<organism evidence="9 10">
    <name type="scientific">Candidatus Eisenbergiella merdipullorum</name>
    <dbReference type="NCBI Taxonomy" id="2838553"/>
    <lineage>
        <taxon>Bacteria</taxon>
        <taxon>Bacillati</taxon>
        <taxon>Bacillota</taxon>
        <taxon>Clostridia</taxon>
        <taxon>Lachnospirales</taxon>
        <taxon>Lachnospiraceae</taxon>
        <taxon>Eisenbergiella</taxon>
    </lineage>
</organism>
<dbReference type="AlphaFoldDB" id="A0A9D2L0E6"/>
<protein>
    <submittedName>
        <fullName evidence="9">Sapep family Mn(2+)-dependent dipeptidase</fullName>
        <ecNumber evidence="9">3.4.13.-</ecNumber>
    </submittedName>
</protein>
<dbReference type="Proteomes" id="UP000886858">
    <property type="component" value="Unassembled WGS sequence"/>
</dbReference>
<dbReference type="SUPFAM" id="SSF55031">
    <property type="entry name" value="Bacterial exopeptidase dimerisation domain"/>
    <property type="match status" value="1"/>
</dbReference>
<keyword evidence="5 9" id="KW-0378">Hydrolase</keyword>
<dbReference type="PANTHER" id="PTHR43808">
    <property type="entry name" value="ACETYLORNITHINE DEACETYLASE"/>
    <property type="match status" value="1"/>
</dbReference>
<dbReference type="Gene3D" id="3.30.70.360">
    <property type="match status" value="2"/>
</dbReference>
<evidence type="ECO:0000256" key="8">
    <source>
        <dbReference type="ARBA" id="ARBA00023049"/>
    </source>
</evidence>
<keyword evidence="6" id="KW-0862">Zinc</keyword>
<evidence type="ECO:0000256" key="3">
    <source>
        <dbReference type="ARBA" id="ARBA00022670"/>
    </source>
</evidence>
<evidence type="ECO:0000256" key="5">
    <source>
        <dbReference type="ARBA" id="ARBA00022801"/>
    </source>
</evidence>
<name>A0A9D2L0E6_9FIRM</name>
<sequence length="474" mass="51411">MDQEQAKAWQKQFEAYVEAHEREMLEDAMALISIDSERMEAKPGMPFGEGTAKVFKEAERILSGHGFPVKNYDNYVLAADLNDQEPRLDVLAHLDVVPAGEGFTVTEPFRPVVKDGKLYGRGSSDDKGPAVAALYAMRAVKELGVPLSGNCRLILGADEECGSSDIKYYFEREEHAPMTFSPDADFPVINLEKGGLHLTLEAEIGDQPEGVRLVSIQAGTKVNVVPGKARAVLSGISVTELSELSAEASRETGVFFSMEEKADGIHLLAEGESAHAASPQAGNNGLTALLLLLSRIPFSSEILKDRLQKLAVLFPHGDWRGAALGVDHEDEISGCLTLSLDLFSFDGKNLSGTFDCRAPLCANDENTADVIRRRLRDAGFKTDDEKMFAAHYVPEDSELVQTLLSCYELVTGKKGKAVAIGGGTYVHHIANGVAFGCADPEVDNHMHGADEFMMVDQMKTSAVIFAMAILELCQ</sequence>
<evidence type="ECO:0000313" key="10">
    <source>
        <dbReference type="Proteomes" id="UP000886858"/>
    </source>
</evidence>
<dbReference type="GO" id="GO:0016805">
    <property type="term" value="F:dipeptidase activity"/>
    <property type="evidence" value="ECO:0007669"/>
    <property type="project" value="UniProtKB-KW"/>
</dbReference>
<keyword evidence="4" id="KW-0479">Metal-binding</keyword>
<evidence type="ECO:0000256" key="7">
    <source>
        <dbReference type="ARBA" id="ARBA00022997"/>
    </source>
</evidence>
<dbReference type="InterPro" id="IPR050072">
    <property type="entry name" value="Peptidase_M20A"/>
</dbReference>
<dbReference type="GO" id="GO:0006526">
    <property type="term" value="P:L-arginine biosynthetic process"/>
    <property type="evidence" value="ECO:0007669"/>
    <property type="project" value="TreeGrafter"/>
</dbReference>
<keyword evidence="7 9" id="KW-0224">Dipeptidase</keyword>
<dbReference type="InterPro" id="IPR036264">
    <property type="entry name" value="Bact_exopeptidase_dim_dom"/>
</dbReference>
<dbReference type="EC" id="3.4.13.-" evidence="9"/>
<dbReference type="Pfam" id="PF01546">
    <property type="entry name" value="Peptidase_M20"/>
    <property type="match status" value="1"/>
</dbReference>